<dbReference type="InterPro" id="IPR036888">
    <property type="entry name" value="DNA_integrity_DisA_N_sf"/>
</dbReference>
<dbReference type="Proteomes" id="UP000184603">
    <property type="component" value="Unassembled WGS sequence"/>
</dbReference>
<dbReference type="EMBL" id="FRFE01000004">
    <property type="protein sequence ID" value="SHO45599.1"/>
    <property type="molecule type" value="Genomic_DNA"/>
</dbReference>
<dbReference type="OrthoDB" id="859517at2"/>
<dbReference type="InterPro" id="IPR003390">
    <property type="entry name" value="DNA_integrity_scan_DisA_N"/>
</dbReference>
<dbReference type="InterPro" id="IPR048555">
    <property type="entry name" value="DACNH"/>
</dbReference>
<dbReference type="AlphaFoldDB" id="A0A1M7Y1I3"/>
<name>A0A1M7Y1I3_9BACT</name>
<dbReference type="SUPFAM" id="SSF143597">
    <property type="entry name" value="YojJ-like"/>
    <property type="match status" value="1"/>
</dbReference>
<dbReference type="RefSeq" id="WP_073612492.1">
    <property type="nucleotide sequence ID" value="NZ_FRFE01000004.1"/>
</dbReference>
<reference evidence="2 3" key="1">
    <citation type="submission" date="2016-12" db="EMBL/GenBank/DDBJ databases">
        <authorList>
            <person name="Song W.-J."/>
            <person name="Kurnit D.M."/>
        </authorList>
    </citation>
    <scope>NUCLEOTIDE SEQUENCE [LARGE SCALE GENOMIC DNA]</scope>
    <source>
        <strain evidence="2 3">DSM 18488</strain>
    </source>
</reference>
<sequence>MKISHSSQFLGRCINDTLAGLREGLSRFSGKSRSAVIFCLDECDDLHICDPQNLLRGYEPKIEDIYLKNTDWRGESYHRYDRKLFNHIDPVENLKLDGLISYGGRSGAVYYQMWFTEHHPDMCSIGPTERWLEHAVLRFSHDIANESKLYTGISGSFLREYTTHAVRDFIVDCVNLRLGIDSHIRIYQVLESVLGISKTPEEGAVPQGELMFVEPRLLDQLNFIARFRDDQQPQLNHHKHIRKLLLSVEHSSHKLVSNGSRILGICDGHLPQFCLIADFQGKLGFLRFNSELVCSFEDGSFSSSTHRAKLFEVEEILLDYNLDTTARNNLFQVVAALVHNAETNGFGCTLVVDLEDEYSPLSGQLLETPIDLQQPDRLALAAGLSKTDGGLHIRSDIRLHGFACLLDGISIPGEDRARGARYNSALRFTAIRRNTIIVVVSSDRPVSVIYRGVEVRKRHSFTHKERCSLFPEPLSDWLIADE</sequence>
<gene>
    <name evidence="2" type="ORF">SAMN02745220_01146</name>
</gene>
<dbReference type="Pfam" id="PF02457">
    <property type="entry name" value="DAC"/>
    <property type="match status" value="1"/>
</dbReference>
<dbReference type="Pfam" id="PF21749">
    <property type="entry name" value="DACND"/>
    <property type="match status" value="1"/>
</dbReference>
<proteinExistence type="predicted"/>
<protein>
    <submittedName>
        <fullName evidence="2">DisA checkpoint controller nucleotide-binding</fullName>
    </submittedName>
</protein>
<dbReference type="InterPro" id="IPR048552">
    <property type="entry name" value="DACND"/>
</dbReference>
<organism evidence="2 3">
    <name type="scientific">Desulfopila aestuarii DSM 18488</name>
    <dbReference type="NCBI Taxonomy" id="1121416"/>
    <lineage>
        <taxon>Bacteria</taxon>
        <taxon>Pseudomonadati</taxon>
        <taxon>Thermodesulfobacteriota</taxon>
        <taxon>Desulfobulbia</taxon>
        <taxon>Desulfobulbales</taxon>
        <taxon>Desulfocapsaceae</taxon>
        <taxon>Desulfopila</taxon>
    </lineage>
</organism>
<keyword evidence="3" id="KW-1185">Reference proteome</keyword>
<evidence type="ECO:0000313" key="2">
    <source>
        <dbReference type="EMBL" id="SHO45599.1"/>
    </source>
</evidence>
<dbReference type="Pfam" id="PF21750">
    <property type="entry name" value="DACNH"/>
    <property type="match status" value="1"/>
</dbReference>
<evidence type="ECO:0000259" key="1">
    <source>
        <dbReference type="PROSITE" id="PS51794"/>
    </source>
</evidence>
<accession>A0A1M7Y1I3</accession>
<feature type="domain" description="DAC" evidence="1">
    <location>
        <begin position="310"/>
        <end position="460"/>
    </location>
</feature>
<evidence type="ECO:0000313" key="3">
    <source>
        <dbReference type="Proteomes" id="UP000184603"/>
    </source>
</evidence>
<dbReference type="PROSITE" id="PS51794">
    <property type="entry name" value="DAC"/>
    <property type="match status" value="1"/>
</dbReference>
<dbReference type="Gene3D" id="3.40.1700.10">
    <property type="entry name" value="DNA integrity scanning protein, DisA, N-terminal domain"/>
    <property type="match status" value="1"/>
</dbReference>